<dbReference type="AlphaFoldDB" id="A0A371F062"/>
<feature type="non-terminal residue" evidence="1">
    <location>
        <position position="1"/>
    </location>
</feature>
<dbReference type="EMBL" id="QJKJ01011245">
    <property type="protein sequence ID" value="RDX71659.1"/>
    <property type="molecule type" value="Genomic_DNA"/>
</dbReference>
<dbReference type="PANTHER" id="PTHR33067:SF31">
    <property type="entry name" value="RNA-DIRECTED DNA POLYMERASE"/>
    <property type="match status" value="1"/>
</dbReference>
<feature type="non-terminal residue" evidence="1">
    <location>
        <position position="108"/>
    </location>
</feature>
<protein>
    <submittedName>
        <fullName evidence="1">Uncharacterized protein</fullName>
    </submittedName>
</protein>
<accession>A0A371F062</accession>
<dbReference type="PANTHER" id="PTHR33067">
    <property type="entry name" value="RNA-DIRECTED DNA POLYMERASE-RELATED"/>
    <property type="match status" value="1"/>
</dbReference>
<gene>
    <name evidence="1" type="ORF">CR513_48965</name>
</gene>
<sequence length="108" mass="12553">MSNKKKLEGFEVVNLIEESFIVLKKLSLKLKDPWCFTIPYTMGFIFLEKHCESQPTNNSLKLVYKTIFHPLGIVKGVLVKVGEFISPTNFFMLNMEEEDEVPIILQER</sequence>
<evidence type="ECO:0000313" key="2">
    <source>
        <dbReference type="Proteomes" id="UP000257109"/>
    </source>
</evidence>
<dbReference type="Proteomes" id="UP000257109">
    <property type="component" value="Unassembled WGS sequence"/>
</dbReference>
<dbReference type="OrthoDB" id="1744168at2759"/>
<proteinExistence type="predicted"/>
<reference evidence="1" key="1">
    <citation type="submission" date="2018-05" db="EMBL/GenBank/DDBJ databases">
        <title>Draft genome of Mucuna pruriens seed.</title>
        <authorList>
            <person name="Nnadi N.E."/>
            <person name="Vos R."/>
            <person name="Hasami M.H."/>
            <person name="Devisetty U.K."/>
            <person name="Aguiy J.C."/>
        </authorList>
    </citation>
    <scope>NUCLEOTIDE SEQUENCE [LARGE SCALE GENOMIC DNA]</scope>
    <source>
        <strain evidence="1">JCA_2017</strain>
    </source>
</reference>
<evidence type="ECO:0000313" key="1">
    <source>
        <dbReference type="EMBL" id="RDX71659.1"/>
    </source>
</evidence>
<comment type="caution">
    <text evidence="1">The sequence shown here is derived from an EMBL/GenBank/DDBJ whole genome shotgun (WGS) entry which is preliminary data.</text>
</comment>
<keyword evidence="2" id="KW-1185">Reference proteome</keyword>
<organism evidence="1 2">
    <name type="scientific">Mucuna pruriens</name>
    <name type="common">Velvet bean</name>
    <name type="synonym">Dolichos pruriens</name>
    <dbReference type="NCBI Taxonomy" id="157652"/>
    <lineage>
        <taxon>Eukaryota</taxon>
        <taxon>Viridiplantae</taxon>
        <taxon>Streptophyta</taxon>
        <taxon>Embryophyta</taxon>
        <taxon>Tracheophyta</taxon>
        <taxon>Spermatophyta</taxon>
        <taxon>Magnoliopsida</taxon>
        <taxon>eudicotyledons</taxon>
        <taxon>Gunneridae</taxon>
        <taxon>Pentapetalae</taxon>
        <taxon>rosids</taxon>
        <taxon>fabids</taxon>
        <taxon>Fabales</taxon>
        <taxon>Fabaceae</taxon>
        <taxon>Papilionoideae</taxon>
        <taxon>50 kb inversion clade</taxon>
        <taxon>NPAAA clade</taxon>
        <taxon>indigoferoid/millettioid clade</taxon>
        <taxon>Phaseoleae</taxon>
        <taxon>Mucuna</taxon>
    </lineage>
</organism>
<name>A0A371F062_MUCPR</name>